<keyword evidence="3" id="KW-1185">Reference proteome</keyword>
<dbReference type="PANTHER" id="PTHR23150">
    <property type="entry name" value="SULFATASE MODIFYING FACTOR 1, 2"/>
    <property type="match status" value="1"/>
</dbReference>
<organism evidence="2 3">
    <name type="scientific">Serpentinicella alkaliphila</name>
    <dbReference type="NCBI Taxonomy" id="1734049"/>
    <lineage>
        <taxon>Bacteria</taxon>
        <taxon>Bacillati</taxon>
        <taxon>Bacillota</taxon>
        <taxon>Clostridia</taxon>
        <taxon>Peptostreptococcales</taxon>
        <taxon>Natronincolaceae</taxon>
        <taxon>Serpentinicella</taxon>
    </lineage>
</organism>
<dbReference type="Proteomes" id="UP000295504">
    <property type="component" value="Unassembled WGS sequence"/>
</dbReference>
<feature type="domain" description="Sulfatase-modifying factor enzyme-like" evidence="1">
    <location>
        <begin position="3"/>
        <end position="58"/>
    </location>
</feature>
<sequence>MENSEGKTHEVGKKEENSCGLKDMLGNVWEWCWDLYDEKVYGSYGIFRGGGWSDSERGCLATNRRRSQILHFILRI</sequence>
<evidence type="ECO:0000313" key="3">
    <source>
        <dbReference type="Proteomes" id="UP000295504"/>
    </source>
</evidence>
<dbReference type="InterPro" id="IPR042095">
    <property type="entry name" value="SUMF_sf"/>
</dbReference>
<dbReference type="InterPro" id="IPR051043">
    <property type="entry name" value="Sulfatase_Mod_Factor_Kinase"/>
</dbReference>
<dbReference type="Pfam" id="PF03781">
    <property type="entry name" value="FGE-sulfatase"/>
    <property type="match status" value="1"/>
</dbReference>
<dbReference type="InterPro" id="IPR005532">
    <property type="entry name" value="SUMF_dom"/>
</dbReference>
<reference evidence="2 3" key="1">
    <citation type="submission" date="2019-03" db="EMBL/GenBank/DDBJ databases">
        <title>Genomic Encyclopedia of Type Strains, Phase IV (KMG-IV): sequencing the most valuable type-strain genomes for metagenomic binning, comparative biology and taxonomic classification.</title>
        <authorList>
            <person name="Goeker M."/>
        </authorList>
    </citation>
    <scope>NUCLEOTIDE SEQUENCE [LARGE SCALE GENOMIC DNA]</scope>
    <source>
        <strain evidence="2 3">DSM 100013</strain>
    </source>
</reference>
<accession>A0A4V2T4Y6</accession>
<protein>
    <submittedName>
        <fullName evidence="2">Sulfatase-modifying factor enzyme 1</fullName>
    </submittedName>
</protein>
<name>A0A4V2T4Y6_9FIRM</name>
<comment type="caution">
    <text evidence="2">The sequence shown here is derived from an EMBL/GenBank/DDBJ whole genome shotgun (WGS) entry which is preliminary data.</text>
</comment>
<dbReference type="SUPFAM" id="SSF56436">
    <property type="entry name" value="C-type lectin-like"/>
    <property type="match status" value="1"/>
</dbReference>
<dbReference type="Gene3D" id="3.90.1580.10">
    <property type="entry name" value="paralog of FGE (formylglycine-generating enzyme)"/>
    <property type="match status" value="1"/>
</dbReference>
<gene>
    <name evidence="2" type="ORF">EDD79_100240</name>
</gene>
<dbReference type="GO" id="GO:0120147">
    <property type="term" value="F:formylglycine-generating oxidase activity"/>
    <property type="evidence" value="ECO:0007669"/>
    <property type="project" value="TreeGrafter"/>
</dbReference>
<dbReference type="AlphaFoldDB" id="A0A4V2T4Y6"/>
<proteinExistence type="predicted"/>
<dbReference type="InterPro" id="IPR016187">
    <property type="entry name" value="CTDL_fold"/>
</dbReference>
<evidence type="ECO:0000313" key="2">
    <source>
        <dbReference type="EMBL" id="TCQ07044.1"/>
    </source>
</evidence>
<evidence type="ECO:0000259" key="1">
    <source>
        <dbReference type="Pfam" id="PF03781"/>
    </source>
</evidence>
<dbReference type="PANTHER" id="PTHR23150:SF19">
    <property type="entry name" value="FORMYLGLYCINE-GENERATING ENZYME"/>
    <property type="match status" value="1"/>
</dbReference>
<dbReference type="EMBL" id="SLYC01000002">
    <property type="protein sequence ID" value="TCQ07044.1"/>
    <property type="molecule type" value="Genomic_DNA"/>
</dbReference>